<proteinExistence type="predicted"/>
<evidence type="ECO:0000313" key="2">
    <source>
        <dbReference type="EMBL" id="TBU33880.1"/>
    </source>
</evidence>
<protein>
    <recommendedName>
        <fullName evidence="3">F-box domain-containing protein</fullName>
    </recommendedName>
</protein>
<reference evidence="2" key="1">
    <citation type="submission" date="2019-01" db="EMBL/GenBank/DDBJ databases">
        <title>Draft genome sequences of three monokaryotic isolates of the white-rot basidiomycete fungus Dichomitus squalens.</title>
        <authorList>
            <consortium name="DOE Joint Genome Institute"/>
            <person name="Lopez S.C."/>
            <person name="Andreopoulos B."/>
            <person name="Pangilinan J."/>
            <person name="Lipzen A."/>
            <person name="Riley R."/>
            <person name="Ahrendt S."/>
            <person name="Ng V."/>
            <person name="Barry K."/>
            <person name="Daum C."/>
            <person name="Grigoriev I.V."/>
            <person name="Hilden K.S."/>
            <person name="Makela M.R."/>
            <person name="de Vries R.P."/>
        </authorList>
    </citation>
    <scope>NUCLEOTIDE SEQUENCE [LARGE SCALE GENOMIC DNA]</scope>
    <source>
        <strain evidence="2">OM18370.1</strain>
    </source>
</reference>
<feature type="region of interest" description="Disordered" evidence="1">
    <location>
        <begin position="84"/>
        <end position="112"/>
    </location>
</feature>
<dbReference type="EMBL" id="ML143390">
    <property type="protein sequence ID" value="TBU33880.1"/>
    <property type="molecule type" value="Genomic_DNA"/>
</dbReference>
<evidence type="ECO:0008006" key="3">
    <source>
        <dbReference type="Google" id="ProtNLM"/>
    </source>
</evidence>
<dbReference type="AlphaFoldDB" id="A0A4Q9N0C6"/>
<gene>
    <name evidence="2" type="ORF">BD311DRAFT_748163</name>
</gene>
<name>A0A4Q9N0C6_9APHY</name>
<sequence>MDTPRTLHDIPVELHHAILANLPDDPKTLKACSLTHSLWSPEARRLLDQRTSLDVTGDQALERIHITYSSQPERLDRIRQLTLDPKREPLPTHRPSYRISSQGSHCGPASRP</sequence>
<evidence type="ECO:0000256" key="1">
    <source>
        <dbReference type="SAM" id="MobiDB-lite"/>
    </source>
</evidence>
<accession>A0A4Q9N0C6</accession>
<dbReference type="Proteomes" id="UP000292957">
    <property type="component" value="Unassembled WGS sequence"/>
</dbReference>
<organism evidence="2">
    <name type="scientific">Dichomitus squalens</name>
    <dbReference type="NCBI Taxonomy" id="114155"/>
    <lineage>
        <taxon>Eukaryota</taxon>
        <taxon>Fungi</taxon>
        <taxon>Dikarya</taxon>
        <taxon>Basidiomycota</taxon>
        <taxon>Agaricomycotina</taxon>
        <taxon>Agaricomycetes</taxon>
        <taxon>Polyporales</taxon>
        <taxon>Polyporaceae</taxon>
        <taxon>Dichomitus</taxon>
    </lineage>
</organism>